<feature type="region of interest" description="Disordered" evidence="1">
    <location>
        <begin position="371"/>
        <end position="406"/>
    </location>
</feature>
<dbReference type="Proteomes" id="UP000298138">
    <property type="component" value="Unassembled WGS sequence"/>
</dbReference>
<feature type="compositionally biased region" description="Polar residues" evidence="1">
    <location>
        <begin position="532"/>
        <end position="541"/>
    </location>
</feature>
<dbReference type="InParanoid" id="A0A4V3SI58"/>
<evidence type="ECO:0000313" key="3">
    <source>
        <dbReference type="Proteomes" id="UP000298138"/>
    </source>
</evidence>
<feature type="region of interest" description="Disordered" evidence="1">
    <location>
        <begin position="531"/>
        <end position="551"/>
    </location>
</feature>
<evidence type="ECO:0000256" key="1">
    <source>
        <dbReference type="SAM" id="MobiDB-lite"/>
    </source>
</evidence>
<feature type="compositionally biased region" description="Low complexity" evidence="1">
    <location>
        <begin position="389"/>
        <end position="401"/>
    </location>
</feature>
<dbReference type="STRING" id="341454.A0A4V3SI58"/>
<dbReference type="PANTHER" id="PTHR37542">
    <property type="entry name" value="HELO DOMAIN-CONTAINING PROTEIN-RELATED"/>
    <property type="match status" value="1"/>
</dbReference>
<sequence length="637" mass="69988">MEAVGFAFGTIQMVGTCIKTGNFLTAAYDSYTESEKELAEHRQKLRQEWVNIQLFLECLKKLYPTLEPSHQECFDNSIKTLENKLQTAIARVSRLKKGDSEGIARLKKLRYALTLKARITEDLRSLSEWQQGLQPTIMMMTLANTRELDGKIAECESSSGGGVGRQLAVIRELRMISRAPGTTTEKSAMAWKMSESDIIPSTVGSIFFSSVQVATARCPGRSSIVPVILNSLNIGTRVNPQEFTQDAYELVSVLSKGEPTTFGMLRCCGFIPRNLVAPVHQYGGSLPTQFDLLFEFPDNMTEPKSLRALLNESVEAPLPSPRQRYSLGARLRLAKQLARSVAFVHACNMVHKKIRPECVLVFQSVNSPHRIHRSQSEPVHHRHQNRFSQQNNNNNNNNNNQLATNPTSTAEVDTIGTPFLIGFESTRRTNTATLLSPPPASSPLSPAFDPQDAKWHRTLYQHPRRRGTHPDERYSIDHDMYSLGVCLLELGLWTSFVVRAPNRNSNAPGPVLVEEGIDGIVTGRPGAVASGLTPTARSSTGLALPPPPSPPKVPLGATTATGPGMGLGMETRESADAVRNALILVARRRLPAVVGERYTDVVVTCLEGFGGGEEGDGVEKGVLFIEMVLQKLEEIVV</sequence>
<organism evidence="2 3">
    <name type="scientific">Ascodesmis nigricans</name>
    <dbReference type="NCBI Taxonomy" id="341454"/>
    <lineage>
        <taxon>Eukaryota</taxon>
        <taxon>Fungi</taxon>
        <taxon>Dikarya</taxon>
        <taxon>Ascomycota</taxon>
        <taxon>Pezizomycotina</taxon>
        <taxon>Pezizomycetes</taxon>
        <taxon>Pezizales</taxon>
        <taxon>Ascodesmidaceae</taxon>
        <taxon>Ascodesmis</taxon>
    </lineage>
</organism>
<keyword evidence="3" id="KW-1185">Reference proteome</keyword>
<evidence type="ECO:0008006" key="4">
    <source>
        <dbReference type="Google" id="ProtNLM"/>
    </source>
</evidence>
<dbReference type="PANTHER" id="PTHR37542:SF1">
    <property type="entry name" value="PRION-INHIBITION AND PROPAGATION HELO DOMAIN-CONTAINING PROTEIN"/>
    <property type="match status" value="1"/>
</dbReference>
<accession>A0A4V3SI58</accession>
<gene>
    <name evidence="2" type="ORF">EX30DRAFT_397489</name>
</gene>
<dbReference type="Gene3D" id="1.10.510.10">
    <property type="entry name" value="Transferase(Phosphotransferase) domain 1"/>
    <property type="match status" value="1"/>
</dbReference>
<dbReference type="SUPFAM" id="SSF56112">
    <property type="entry name" value="Protein kinase-like (PK-like)"/>
    <property type="match status" value="1"/>
</dbReference>
<reference evidence="2 3" key="1">
    <citation type="submission" date="2019-04" db="EMBL/GenBank/DDBJ databases">
        <title>Comparative genomics and transcriptomics to analyze fruiting body development in filamentous ascomycetes.</title>
        <authorList>
            <consortium name="DOE Joint Genome Institute"/>
            <person name="Lutkenhaus R."/>
            <person name="Traeger S."/>
            <person name="Breuer J."/>
            <person name="Kuo A."/>
            <person name="Lipzen A."/>
            <person name="Pangilinan J."/>
            <person name="Dilworth D."/>
            <person name="Sandor L."/>
            <person name="Poggeler S."/>
            <person name="Barry K."/>
            <person name="Grigoriev I.V."/>
            <person name="Nowrousian M."/>
        </authorList>
    </citation>
    <scope>NUCLEOTIDE SEQUENCE [LARGE SCALE GENOMIC DNA]</scope>
    <source>
        <strain evidence="2 3">CBS 389.68</strain>
    </source>
</reference>
<dbReference type="EMBL" id="ML220137">
    <property type="protein sequence ID" value="TGZ78794.1"/>
    <property type="molecule type" value="Genomic_DNA"/>
</dbReference>
<protein>
    <recommendedName>
        <fullName evidence="4">Protein kinase domain-containing protein</fullName>
    </recommendedName>
</protein>
<dbReference type="AlphaFoldDB" id="A0A4V3SI58"/>
<evidence type="ECO:0000313" key="2">
    <source>
        <dbReference type="EMBL" id="TGZ78794.1"/>
    </source>
</evidence>
<dbReference type="OrthoDB" id="1911848at2759"/>
<proteinExistence type="predicted"/>
<name>A0A4V3SI58_9PEZI</name>
<dbReference type="InterPro" id="IPR011009">
    <property type="entry name" value="Kinase-like_dom_sf"/>
</dbReference>